<dbReference type="SUPFAM" id="SSF82607">
    <property type="entry name" value="YbaB-like"/>
    <property type="match status" value="1"/>
</dbReference>
<protein>
    <submittedName>
        <fullName evidence="1">Uncharacterized protein</fullName>
    </submittedName>
</protein>
<organism evidence="1 2">
    <name type="scientific">Micromonospora gifhornensis</name>
    <dbReference type="NCBI Taxonomy" id="84594"/>
    <lineage>
        <taxon>Bacteria</taxon>
        <taxon>Bacillati</taxon>
        <taxon>Actinomycetota</taxon>
        <taxon>Actinomycetes</taxon>
        <taxon>Micromonosporales</taxon>
        <taxon>Micromonosporaceae</taxon>
        <taxon>Micromonospora</taxon>
    </lineage>
</organism>
<dbReference type="Proteomes" id="UP000647860">
    <property type="component" value="Unassembled WGS sequence"/>
</dbReference>
<dbReference type="EMBL" id="BOPA01000008">
    <property type="protein sequence ID" value="GIJ14133.1"/>
    <property type="molecule type" value="Genomic_DNA"/>
</dbReference>
<dbReference type="InterPro" id="IPR036894">
    <property type="entry name" value="YbaB-like_sf"/>
</dbReference>
<accession>A0ABQ4I8I8</accession>
<proteinExistence type="predicted"/>
<name>A0ABQ4I8I8_9ACTN</name>
<evidence type="ECO:0000313" key="1">
    <source>
        <dbReference type="EMBL" id="GIJ14133.1"/>
    </source>
</evidence>
<reference evidence="1 2" key="1">
    <citation type="submission" date="2021-01" db="EMBL/GenBank/DDBJ databases">
        <title>Whole genome shotgun sequence of Verrucosispora gifhornensis NBRC 16317.</title>
        <authorList>
            <person name="Komaki H."/>
            <person name="Tamura T."/>
        </authorList>
    </citation>
    <scope>NUCLEOTIDE SEQUENCE [LARGE SCALE GENOMIC DNA]</scope>
    <source>
        <strain evidence="1 2">NBRC 16317</strain>
    </source>
</reference>
<dbReference type="RefSeq" id="WP_199180202.1">
    <property type="nucleotide sequence ID" value="NZ_BAAAGZ010000024.1"/>
</dbReference>
<dbReference type="InterPro" id="IPR004401">
    <property type="entry name" value="YbaB/EbfC"/>
</dbReference>
<dbReference type="Pfam" id="PF02575">
    <property type="entry name" value="YbaB_DNA_bd"/>
    <property type="match status" value="1"/>
</dbReference>
<comment type="caution">
    <text evidence="1">The sequence shown here is derived from an EMBL/GenBank/DDBJ whole genome shotgun (WGS) entry which is preliminary data.</text>
</comment>
<gene>
    <name evidence="1" type="ORF">Vgi01_08170</name>
</gene>
<keyword evidence="2" id="KW-1185">Reference proteome</keyword>
<sequence>MALTDSVNRDANRALRARFDEVYGQYQQLRSGLDELQARLAELRVTQRSDDGQVTATVGAQGELIAVDLNPSIYRDHDAKALSAKITATVRRAAAAATTATQDLVSTYLPARSGAADFLRTGDFGTLLGRADTVLRRSE</sequence>
<dbReference type="Gene3D" id="3.30.1310.10">
    <property type="entry name" value="Nucleoid-associated protein YbaB-like domain"/>
    <property type="match status" value="1"/>
</dbReference>
<evidence type="ECO:0000313" key="2">
    <source>
        <dbReference type="Proteomes" id="UP000647860"/>
    </source>
</evidence>